<feature type="compositionally biased region" description="Low complexity" evidence="1">
    <location>
        <begin position="846"/>
        <end position="857"/>
    </location>
</feature>
<feature type="compositionally biased region" description="Basic and acidic residues" evidence="1">
    <location>
        <begin position="393"/>
        <end position="404"/>
    </location>
</feature>
<evidence type="ECO:0000313" key="3">
    <source>
        <dbReference type="EMBL" id="KAF4980452.1"/>
    </source>
</evidence>
<feature type="domain" description="CN hydrolase" evidence="2">
    <location>
        <begin position="1"/>
        <end position="279"/>
    </location>
</feature>
<dbReference type="Proteomes" id="UP000635477">
    <property type="component" value="Unassembled WGS sequence"/>
</dbReference>
<feature type="region of interest" description="Disordered" evidence="1">
    <location>
        <begin position="638"/>
        <end position="726"/>
    </location>
</feature>
<feature type="compositionally biased region" description="Basic and acidic residues" evidence="1">
    <location>
        <begin position="715"/>
        <end position="726"/>
    </location>
</feature>
<dbReference type="GO" id="GO:0070773">
    <property type="term" value="F:protein-N-terminal glutamine amidohydrolase activity"/>
    <property type="evidence" value="ECO:0007669"/>
    <property type="project" value="InterPro"/>
</dbReference>
<dbReference type="CDD" id="cd07566">
    <property type="entry name" value="ScNTA1_like"/>
    <property type="match status" value="1"/>
</dbReference>
<evidence type="ECO:0000256" key="1">
    <source>
        <dbReference type="SAM" id="MobiDB-lite"/>
    </source>
</evidence>
<dbReference type="PANTHER" id="PTHR11750:SF26">
    <property type="entry name" value="PROTEIN N-TERMINAL AMIDASE"/>
    <property type="match status" value="1"/>
</dbReference>
<gene>
    <name evidence="3" type="ORF">FZEAL_3538</name>
</gene>
<dbReference type="GO" id="GO:0030163">
    <property type="term" value="P:protein catabolic process"/>
    <property type="evidence" value="ECO:0007669"/>
    <property type="project" value="TreeGrafter"/>
</dbReference>
<feature type="compositionally biased region" description="Polar residues" evidence="1">
    <location>
        <begin position="909"/>
        <end position="926"/>
    </location>
</feature>
<dbReference type="InterPro" id="IPR039703">
    <property type="entry name" value="Nta1"/>
</dbReference>
<reference evidence="3" key="1">
    <citation type="journal article" date="2020" name="BMC Genomics">
        <title>Correction to: Identification and distribution of gene clusters required for synthesis of sphingolipid metabolism inhibitors in diverse species of the filamentous fungus Fusarium.</title>
        <authorList>
            <person name="Kim H.S."/>
            <person name="Lohmar J.M."/>
            <person name="Busman M."/>
            <person name="Brown D.W."/>
            <person name="Naumann T.A."/>
            <person name="Divon H.H."/>
            <person name="Lysoe E."/>
            <person name="Uhlig S."/>
            <person name="Proctor R.H."/>
        </authorList>
    </citation>
    <scope>NUCLEOTIDE SEQUENCE</scope>
    <source>
        <strain evidence="3">NRRL 22465</strain>
    </source>
</reference>
<feature type="region of interest" description="Disordered" evidence="1">
    <location>
        <begin position="284"/>
        <end position="426"/>
    </location>
</feature>
<feature type="compositionally biased region" description="Basic residues" evidence="1">
    <location>
        <begin position="832"/>
        <end position="845"/>
    </location>
</feature>
<feature type="compositionally biased region" description="Polar residues" evidence="1">
    <location>
        <begin position="313"/>
        <end position="322"/>
    </location>
</feature>
<feature type="compositionally biased region" description="Basic and acidic residues" evidence="1">
    <location>
        <begin position="303"/>
        <end position="312"/>
    </location>
</feature>
<dbReference type="PANTHER" id="PTHR11750">
    <property type="entry name" value="PROTEIN N-TERMINAL AMIDASE"/>
    <property type="match status" value="1"/>
</dbReference>
<dbReference type="Pfam" id="PF00795">
    <property type="entry name" value="CN_hydrolase"/>
    <property type="match status" value="1"/>
</dbReference>
<evidence type="ECO:0000313" key="4">
    <source>
        <dbReference type="Proteomes" id="UP000635477"/>
    </source>
</evidence>
<dbReference type="AlphaFoldDB" id="A0A8H4UPC3"/>
<feature type="region of interest" description="Disordered" evidence="1">
    <location>
        <begin position="979"/>
        <end position="1035"/>
    </location>
</feature>
<protein>
    <recommendedName>
        <fullName evidence="2">CN hydrolase domain-containing protein</fullName>
    </recommendedName>
</protein>
<dbReference type="Gene3D" id="3.60.110.10">
    <property type="entry name" value="Carbon-nitrogen hydrolase"/>
    <property type="match status" value="1"/>
</dbReference>
<dbReference type="PROSITE" id="PS50263">
    <property type="entry name" value="CN_HYDROLASE"/>
    <property type="match status" value="1"/>
</dbReference>
<feature type="compositionally biased region" description="Low complexity" evidence="1">
    <location>
        <begin position="383"/>
        <end position="392"/>
    </location>
</feature>
<feature type="compositionally biased region" description="Basic and acidic residues" evidence="1">
    <location>
        <begin position="331"/>
        <end position="340"/>
    </location>
</feature>
<name>A0A8H4UPC3_9HYPO</name>
<dbReference type="SUPFAM" id="SSF56317">
    <property type="entry name" value="Carbon-nitrogen hydrolase"/>
    <property type="match status" value="1"/>
</dbReference>
<evidence type="ECO:0000259" key="2">
    <source>
        <dbReference type="PROSITE" id="PS50263"/>
    </source>
</evidence>
<feature type="compositionally biased region" description="Low complexity" evidence="1">
    <location>
        <begin position="456"/>
        <end position="470"/>
    </location>
</feature>
<feature type="compositionally biased region" description="Polar residues" evidence="1">
    <location>
        <begin position="689"/>
        <end position="708"/>
    </location>
</feature>
<dbReference type="EMBL" id="JABEYC010000232">
    <property type="protein sequence ID" value="KAF4980452.1"/>
    <property type="molecule type" value="Genomic_DNA"/>
</dbReference>
<dbReference type="InterPro" id="IPR036526">
    <property type="entry name" value="C-N_Hydrolase_sf"/>
</dbReference>
<dbReference type="InterPro" id="IPR003010">
    <property type="entry name" value="C-N_Hydrolase"/>
</dbReference>
<dbReference type="GO" id="GO:0008418">
    <property type="term" value="F:protein-N-terminal asparagine amidohydrolase activity"/>
    <property type="evidence" value="ECO:0007669"/>
    <property type="project" value="InterPro"/>
</dbReference>
<feature type="compositionally biased region" description="Polar residues" evidence="1">
    <location>
        <begin position="341"/>
        <end position="369"/>
    </location>
</feature>
<feature type="region of interest" description="Disordered" evidence="1">
    <location>
        <begin position="451"/>
        <end position="497"/>
    </location>
</feature>
<sequence>MRIGCLQFAPQVGDVNNNLNRADAVLSKANLGDLDLLVLPELAFTGYNFKSLNDITPFLEPSGSGITSLWARTVALKYNCIVAVGYPEKADVSAKWPTGPEYYNSVIIVNADGETTANYRKSFLYYTDETWALEGQGFYDGLIPSLGNTSIGICMDLNPYKFEAPWHAFEFAFHVLEAESNLVIVSMAWMTREDPRCFSRMPNEPDMETLTYWVTRLEPLIRADKPDEIIVVFCNRTGNEDDVVYAGTSAVVGIHDGEVKMYGLLGRGEKELLVVDTNNSPYAKLVYRPDASGSGVEGVGKLQRNDKTDNPRSNENQRNSPYSPYYPKDTQQNRERKNSSGDRANSSYHDASASSFDRQASPPSTQSTLPEDGASKSPRRRQTPTITTPELPELAKTDSARSAEVESLNIPTPSLPSPTPLTFRPRLIIPESPPILPYQYPPGHPISAASLRSERSIQSIQSSFSQASISTVRSNPRPPEDSTPYPDSALPLSGYPANSFKSGRRMYGGHVGMPGTDDASNPSLSLDEMSPTTPNWFHRPSESTLETPLSAGCTPATAVGRHPEPFPWGEIIGQTRPLSANTTADRVEHSLTLKNLRQFDTLSPQSNASSNRTNRTIISESAEAFKDAKHVTSTTDWDFVKPSSYKPRTASRKGGREQTGSPFDPRDISTIPQHLEGRIQRGEPVPSWHSKSMNATPVQDRAQSTKSRNCSRNRPRNDANVRQDHDFIQIGASPSIFRRDTQSQHQSLLGAVFQERSNSFNNANVISKSVSRERTRTPGSGPHSARPASRAASRGRPSASKSTPINGVYSPEAPVTERSTSADSNRNELLHSRTRKTRSRGRQSRTRTASSGQTGRSMSRDILPLEIERVESVLCPNCPVHSPRSSSNIGRHRDSALPLNRSPAKQARGSPSSQSGIVANDSQVNTPEPMEPPQPAGNPHSTIAKPAEEHTNKFLQASSMNEVAETSDSGSVAETLQTISTPGWSPATPMYFNPSTPKAMTSKADDSDVDLFPMGHLDGVDTSAPHPETDTVPVA</sequence>
<accession>A0A8H4UPC3</accession>
<comment type="caution">
    <text evidence="3">The sequence shown here is derived from an EMBL/GenBank/DDBJ whole genome shotgun (WGS) entry which is preliminary data.</text>
</comment>
<reference evidence="3" key="2">
    <citation type="submission" date="2020-05" db="EMBL/GenBank/DDBJ databases">
        <authorList>
            <person name="Kim H.-S."/>
            <person name="Proctor R.H."/>
            <person name="Brown D.W."/>
        </authorList>
    </citation>
    <scope>NUCLEOTIDE SEQUENCE</scope>
    <source>
        <strain evidence="3">NRRL 22465</strain>
    </source>
</reference>
<feature type="compositionally biased region" description="Low complexity" evidence="1">
    <location>
        <begin position="780"/>
        <end position="800"/>
    </location>
</feature>
<feature type="region of interest" description="Disordered" evidence="1">
    <location>
        <begin position="876"/>
        <end position="944"/>
    </location>
</feature>
<proteinExistence type="predicted"/>
<organism evidence="3 4">
    <name type="scientific">Fusarium zealandicum</name>
    <dbReference type="NCBI Taxonomy" id="1053134"/>
    <lineage>
        <taxon>Eukaryota</taxon>
        <taxon>Fungi</taxon>
        <taxon>Dikarya</taxon>
        <taxon>Ascomycota</taxon>
        <taxon>Pezizomycotina</taxon>
        <taxon>Sordariomycetes</taxon>
        <taxon>Hypocreomycetidae</taxon>
        <taxon>Hypocreales</taxon>
        <taxon>Nectriaceae</taxon>
        <taxon>Fusarium</taxon>
        <taxon>Fusarium staphyleae species complex</taxon>
    </lineage>
</organism>
<feature type="region of interest" description="Disordered" evidence="1">
    <location>
        <begin position="764"/>
        <end position="862"/>
    </location>
</feature>
<dbReference type="OrthoDB" id="201515at2759"/>
<keyword evidence="4" id="KW-1185">Reference proteome</keyword>